<name>A0A4Q9YPW1_9FLAO</name>
<dbReference type="OrthoDB" id="1365239at2"/>
<evidence type="ECO:0008006" key="4">
    <source>
        <dbReference type="Google" id="ProtNLM"/>
    </source>
</evidence>
<dbReference type="EMBL" id="SJPE01000019">
    <property type="protein sequence ID" value="TBX65366.1"/>
    <property type="molecule type" value="Genomic_DNA"/>
</dbReference>
<dbReference type="RefSeq" id="WP_131476897.1">
    <property type="nucleotide sequence ID" value="NZ_SJPE01000019.1"/>
</dbReference>
<evidence type="ECO:0000313" key="3">
    <source>
        <dbReference type="Proteomes" id="UP000293300"/>
    </source>
</evidence>
<gene>
    <name evidence="2" type="ORF">EZL74_12170</name>
</gene>
<protein>
    <recommendedName>
        <fullName evidence="4">Lipoprotein</fullName>
    </recommendedName>
</protein>
<dbReference type="AlphaFoldDB" id="A0A4Q9YPW1"/>
<organism evidence="2 3">
    <name type="scientific">Flavobacterium silvisoli</name>
    <dbReference type="NCBI Taxonomy" id="2529433"/>
    <lineage>
        <taxon>Bacteria</taxon>
        <taxon>Pseudomonadati</taxon>
        <taxon>Bacteroidota</taxon>
        <taxon>Flavobacteriia</taxon>
        <taxon>Flavobacteriales</taxon>
        <taxon>Flavobacteriaceae</taxon>
        <taxon>Flavobacterium</taxon>
    </lineage>
</organism>
<feature type="signal peptide" evidence="1">
    <location>
        <begin position="1"/>
        <end position="25"/>
    </location>
</feature>
<keyword evidence="3" id="KW-1185">Reference proteome</keyword>
<dbReference type="Proteomes" id="UP000293300">
    <property type="component" value="Unassembled WGS sequence"/>
</dbReference>
<evidence type="ECO:0000256" key="1">
    <source>
        <dbReference type="SAM" id="SignalP"/>
    </source>
</evidence>
<accession>A0A4Q9YPW1</accession>
<evidence type="ECO:0000313" key="2">
    <source>
        <dbReference type="EMBL" id="TBX65366.1"/>
    </source>
</evidence>
<feature type="chain" id="PRO_5020201311" description="Lipoprotein" evidence="1">
    <location>
        <begin position="26"/>
        <end position="180"/>
    </location>
</feature>
<dbReference type="PROSITE" id="PS51257">
    <property type="entry name" value="PROKAR_LIPOPROTEIN"/>
    <property type="match status" value="1"/>
</dbReference>
<proteinExistence type="predicted"/>
<sequence length="180" mass="18460">MKTCKQFGMVLLVSLAVLVTSCSSSDSSGGGGFSGPATGTFVKAKVGGTSVLAEGQFANGGYNGGNLVVQGVSMDGKSVNIQIYALDGTLEVGTYDLSANNSEDVVVGMLSLIEVNTSTFSSATYSSNFCSSSTGTLQITFVDDTKIEGVFNFTGKEVKENDDCSGGSKTVTEGSFRLVL</sequence>
<keyword evidence="1" id="KW-0732">Signal</keyword>
<comment type="caution">
    <text evidence="2">The sequence shown here is derived from an EMBL/GenBank/DDBJ whole genome shotgun (WGS) entry which is preliminary data.</text>
</comment>
<reference evidence="2 3" key="1">
    <citation type="submission" date="2019-02" db="EMBL/GenBank/DDBJ databases">
        <title>Flavobacterium sp. RD-2-33 isolated from forest soil.</title>
        <authorList>
            <person name="Chaudhary D.K."/>
        </authorList>
    </citation>
    <scope>NUCLEOTIDE SEQUENCE [LARGE SCALE GENOMIC DNA]</scope>
    <source>
        <strain evidence="2 3">RD-2-33</strain>
    </source>
</reference>